<evidence type="ECO:0000313" key="2">
    <source>
        <dbReference type="EMBL" id="EAN34212.1"/>
    </source>
</evidence>
<evidence type="ECO:0000313" key="3">
    <source>
        <dbReference type="Proteomes" id="UP000001949"/>
    </source>
</evidence>
<keyword evidence="3" id="KW-1185">Reference proteome</keyword>
<dbReference type="GeneID" id="3503501"/>
<feature type="transmembrane region" description="Helical" evidence="1">
    <location>
        <begin position="85"/>
        <end position="106"/>
    </location>
</feature>
<evidence type="ECO:0000256" key="1">
    <source>
        <dbReference type="SAM" id="Phobius"/>
    </source>
</evidence>
<keyword evidence="1" id="KW-1133">Transmembrane helix</keyword>
<organism evidence="2 3">
    <name type="scientific">Theileria parva</name>
    <name type="common">East coast fever infection agent</name>
    <dbReference type="NCBI Taxonomy" id="5875"/>
    <lineage>
        <taxon>Eukaryota</taxon>
        <taxon>Sar</taxon>
        <taxon>Alveolata</taxon>
        <taxon>Apicomplexa</taxon>
        <taxon>Aconoidasida</taxon>
        <taxon>Piroplasmida</taxon>
        <taxon>Theileriidae</taxon>
        <taxon>Theileria</taxon>
    </lineage>
</organism>
<feature type="transmembrane region" description="Helical" evidence="1">
    <location>
        <begin position="37"/>
        <end position="56"/>
    </location>
</feature>
<protein>
    <submittedName>
        <fullName evidence="2">Uncharacterized protein</fullName>
    </submittedName>
</protein>
<dbReference type="Proteomes" id="UP000001949">
    <property type="component" value="Unassembled WGS sequence"/>
</dbReference>
<gene>
    <name evidence="2" type="ordered locus">TP01_0974</name>
</gene>
<reference evidence="2 3" key="1">
    <citation type="journal article" date="2005" name="Science">
        <title>Genome sequence of Theileria parva, a bovine pathogen that transforms lymphocytes.</title>
        <authorList>
            <person name="Gardner M.J."/>
            <person name="Bishop R."/>
            <person name="Shah T."/>
            <person name="de Villiers E.P."/>
            <person name="Carlton J.M."/>
            <person name="Hall N."/>
            <person name="Ren Q."/>
            <person name="Paulsen I.T."/>
            <person name="Pain A."/>
            <person name="Berriman M."/>
            <person name="Wilson R.J.M."/>
            <person name="Sato S."/>
            <person name="Ralph S.A."/>
            <person name="Mann D.J."/>
            <person name="Xiong Z."/>
            <person name="Shallom S.J."/>
            <person name="Weidman J."/>
            <person name="Jiang L."/>
            <person name="Lynn J."/>
            <person name="Weaver B."/>
            <person name="Shoaibi A."/>
            <person name="Domingo A.R."/>
            <person name="Wasawo D."/>
            <person name="Crabtree J."/>
            <person name="Wortman J.R."/>
            <person name="Haas B."/>
            <person name="Angiuoli S.V."/>
            <person name="Creasy T.H."/>
            <person name="Lu C."/>
            <person name="Suh B."/>
            <person name="Silva J.C."/>
            <person name="Utterback T.R."/>
            <person name="Feldblyum T.V."/>
            <person name="Pertea M."/>
            <person name="Allen J."/>
            <person name="Nierman W.C."/>
            <person name="Taracha E.L.N."/>
            <person name="Salzberg S.L."/>
            <person name="White O.R."/>
            <person name="Fitzhugh H.A."/>
            <person name="Morzaria S."/>
            <person name="Venter J.C."/>
            <person name="Fraser C.M."/>
            <person name="Nene V."/>
        </authorList>
    </citation>
    <scope>NUCLEOTIDE SEQUENCE [LARGE SCALE GENOMIC DNA]</scope>
    <source>
        <strain evidence="2 3">Muguga</strain>
    </source>
</reference>
<accession>Q4N746</accession>
<dbReference type="AlphaFoldDB" id="Q4N746"/>
<sequence length="123" mass="13333">MKSKKFYRGGGYHLITSAIIGTGAGIATSIMIEAPKYQAMVITTSCMLFLMSIFLAGFRGLVSGILGAVPGTIAIWSFYDYQNCHLYGGVAGFVLGVMVGGLRIAYNLDSIERYINSQYLVLR</sequence>
<dbReference type="EMBL" id="AAGK01000001">
    <property type="protein sequence ID" value="EAN34212.1"/>
    <property type="molecule type" value="Genomic_DNA"/>
</dbReference>
<keyword evidence="1" id="KW-0812">Transmembrane</keyword>
<dbReference type="VEuPathDB" id="PiroplasmaDB:TpMuguga_01g00974"/>
<dbReference type="KEGG" id="tpv:TP01_0974"/>
<name>Q4N746_THEPA</name>
<feature type="transmembrane region" description="Helical" evidence="1">
    <location>
        <begin position="12"/>
        <end position="31"/>
    </location>
</feature>
<dbReference type="InParanoid" id="Q4N746"/>
<comment type="caution">
    <text evidence="2">The sequence shown here is derived from an EMBL/GenBank/DDBJ whole genome shotgun (WGS) entry which is preliminary data.</text>
</comment>
<keyword evidence="1" id="KW-0472">Membrane</keyword>
<feature type="transmembrane region" description="Helical" evidence="1">
    <location>
        <begin position="61"/>
        <end position="79"/>
    </location>
</feature>
<proteinExistence type="predicted"/>